<dbReference type="PANTHER" id="PTHR36966">
    <property type="entry name" value="REP-ASSOCIATED TYROSINE TRANSPOSASE"/>
    <property type="match status" value="1"/>
</dbReference>
<dbReference type="SMART" id="SM01321">
    <property type="entry name" value="Y1_Tnp"/>
    <property type="match status" value="1"/>
</dbReference>
<dbReference type="eggNOG" id="COG1943">
    <property type="taxonomic scope" value="Bacteria"/>
</dbReference>
<dbReference type="HOGENOM" id="CLU_101329_0_0_10"/>
<protein>
    <recommendedName>
        <fullName evidence="1">Transposase IS200-like domain-containing protein</fullName>
    </recommendedName>
</protein>
<dbReference type="AlphaFoldDB" id="E4T1S3"/>
<dbReference type="KEGG" id="ppn:Palpr_0508"/>
<dbReference type="OrthoDB" id="9794403at2"/>
<gene>
    <name evidence="2" type="ordered locus">Palpr_0508</name>
</gene>
<dbReference type="PANTHER" id="PTHR36966:SF1">
    <property type="entry name" value="REP-ASSOCIATED TYROSINE TRANSPOSASE"/>
    <property type="match status" value="1"/>
</dbReference>
<reference key="1">
    <citation type="submission" date="2010-11" db="EMBL/GenBank/DDBJ databases">
        <title>The complete genome of Paludibacter propionicigenes DSM 17365.</title>
        <authorList>
            <consortium name="US DOE Joint Genome Institute (JGI-PGF)"/>
            <person name="Lucas S."/>
            <person name="Copeland A."/>
            <person name="Lapidus A."/>
            <person name="Bruce D."/>
            <person name="Goodwin L."/>
            <person name="Pitluck S."/>
            <person name="Kyrpides N."/>
            <person name="Mavromatis K."/>
            <person name="Ivanova N."/>
            <person name="Munk A.C."/>
            <person name="Brettin T."/>
            <person name="Detter J.C."/>
            <person name="Han C."/>
            <person name="Tapia R."/>
            <person name="Land M."/>
            <person name="Hauser L."/>
            <person name="Markowitz V."/>
            <person name="Cheng J.-F."/>
            <person name="Hugenholtz P."/>
            <person name="Woyke T."/>
            <person name="Wu D."/>
            <person name="Gronow S."/>
            <person name="Wellnitz S."/>
            <person name="Brambilla E."/>
            <person name="Klenk H.-P."/>
            <person name="Eisen J.A."/>
        </authorList>
    </citation>
    <scope>NUCLEOTIDE SEQUENCE</scope>
    <source>
        <strain>WB4</strain>
    </source>
</reference>
<dbReference type="STRING" id="694427.Palpr_0508"/>
<dbReference type="GO" id="GO:0006313">
    <property type="term" value="P:DNA transposition"/>
    <property type="evidence" value="ECO:0007669"/>
    <property type="project" value="InterPro"/>
</dbReference>
<dbReference type="GO" id="GO:0004803">
    <property type="term" value="F:transposase activity"/>
    <property type="evidence" value="ECO:0007669"/>
    <property type="project" value="InterPro"/>
</dbReference>
<evidence type="ECO:0000313" key="3">
    <source>
        <dbReference type="Proteomes" id="UP000008718"/>
    </source>
</evidence>
<dbReference type="GO" id="GO:0043565">
    <property type="term" value="F:sequence-specific DNA binding"/>
    <property type="evidence" value="ECO:0007669"/>
    <property type="project" value="TreeGrafter"/>
</dbReference>
<dbReference type="EMBL" id="CP002345">
    <property type="protein sequence ID" value="ADQ78667.1"/>
    <property type="molecule type" value="Genomic_DNA"/>
</dbReference>
<sequence length="228" mass="26411">MSSIETKKIVNLIIARWQSWDYSSEGLYFITINTAYRECLFGSIVDKEMYLSTYGQIVEEEWNKSFEIRSELFCDAFVIMPNHIHAILRIEHPTVIVEPHGRAALRDTDADTHASDDNSGNSYYKTHNRAALRGDIDANIDTHSRAYIQKTGNNGVAFREPKSISSFVGGFKSIVTARINTLRQTKGQKVWQTRFHDHVIRDYEECRRIGAYIDMNIANWNDDRYYVQ</sequence>
<dbReference type="Proteomes" id="UP000008718">
    <property type="component" value="Chromosome"/>
</dbReference>
<reference evidence="2" key="2">
    <citation type="journal article" date="2011" name="Stand. Genomic Sci.">
        <title>Complete genome sequence of Paludibacter propionicigenes type strain (WB4).</title>
        <authorList>
            <person name="Gronow S."/>
            <person name="Munk C."/>
            <person name="Lapidus A."/>
            <person name="Nolan M."/>
            <person name="Lucas S."/>
            <person name="Hammon N."/>
            <person name="Deshpande S."/>
            <person name="Cheng J.F."/>
            <person name="Tapia R."/>
            <person name="Han C."/>
            <person name="Goodwin L."/>
            <person name="Pitluck S."/>
            <person name="Liolios K."/>
            <person name="Ivanova N."/>
            <person name="Mavromatis K."/>
            <person name="Mikhailova N."/>
            <person name="Pati A."/>
            <person name="Chen A."/>
            <person name="Palaniappan K."/>
            <person name="Land M."/>
            <person name="Hauser L."/>
            <person name="Chang Y.J."/>
            <person name="Jeffries C.D."/>
            <person name="Brambilla E."/>
            <person name="Rohde M."/>
            <person name="Goker M."/>
            <person name="Detter J.C."/>
            <person name="Woyke T."/>
            <person name="Bristow J."/>
            <person name="Eisen J.A."/>
            <person name="Markowitz V."/>
            <person name="Hugenholtz P."/>
            <person name="Kyrpides N.C."/>
            <person name="Klenk H.P."/>
        </authorList>
    </citation>
    <scope>NUCLEOTIDE SEQUENCE [LARGE SCALE GENOMIC DNA]</scope>
    <source>
        <strain evidence="2">WB4</strain>
    </source>
</reference>
<dbReference type="SUPFAM" id="SSF143422">
    <property type="entry name" value="Transposase IS200-like"/>
    <property type="match status" value="1"/>
</dbReference>
<keyword evidence="3" id="KW-1185">Reference proteome</keyword>
<accession>E4T1S3</accession>
<dbReference type="InterPro" id="IPR052715">
    <property type="entry name" value="RAYT_transposase"/>
</dbReference>
<evidence type="ECO:0000313" key="2">
    <source>
        <dbReference type="EMBL" id="ADQ78667.1"/>
    </source>
</evidence>
<dbReference type="InterPro" id="IPR002686">
    <property type="entry name" value="Transposase_17"/>
</dbReference>
<evidence type="ECO:0000259" key="1">
    <source>
        <dbReference type="SMART" id="SM01321"/>
    </source>
</evidence>
<dbReference type="RefSeq" id="WP_013444036.1">
    <property type="nucleotide sequence ID" value="NC_014734.1"/>
</dbReference>
<organism evidence="2 3">
    <name type="scientific">Paludibacter propionicigenes (strain DSM 17365 / JCM 13257 / WB4)</name>
    <dbReference type="NCBI Taxonomy" id="694427"/>
    <lineage>
        <taxon>Bacteria</taxon>
        <taxon>Pseudomonadati</taxon>
        <taxon>Bacteroidota</taxon>
        <taxon>Bacteroidia</taxon>
        <taxon>Bacteroidales</taxon>
        <taxon>Paludibacteraceae</taxon>
        <taxon>Paludibacter</taxon>
    </lineage>
</organism>
<name>E4T1S3_PALPW</name>
<feature type="domain" description="Transposase IS200-like" evidence="1">
    <location>
        <begin position="23"/>
        <end position="216"/>
    </location>
</feature>
<dbReference type="Gene3D" id="3.30.70.1290">
    <property type="entry name" value="Transposase IS200-like"/>
    <property type="match status" value="1"/>
</dbReference>
<dbReference type="InterPro" id="IPR036515">
    <property type="entry name" value="Transposase_17_sf"/>
</dbReference>
<proteinExistence type="predicted"/>